<reference evidence="1 2" key="1">
    <citation type="journal article" date="2022" name="Hortic Res">
        <title>A haplotype resolved chromosomal level avocado genome allows analysis of novel avocado genes.</title>
        <authorList>
            <person name="Nath O."/>
            <person name="Fletcher S.J."/>
            <person name="Hayward A."/>
            <person name="Shaw L.M."/>
            <person name="Masouleh A.K."/>
            <person name="Furtado A."/>
            <person name="Henry R.J."/>
            <person name="Mitter N."/>
        </authorList>
    </citation>
    <scope>NUCLEOTIDE SEQUENCE [LARGE SCALE GENOMIC DNA]</scope>
    <source>
        <strain evidence="2">cv. Hass</strain>
    </source>
</reference>
<gene>
    <name evidence="1" type="ORF">MRB53_006240</name>
</gene>
<protein>
    <submittedName>
        <fullName evidence="1">Uncharacterized protein</fullName>
    </submittedName>
</protein>
<evidence type="ECO:0000313" key="1">
    <source>
        <dbReference type="EMBL" id="KAJ8644492.1"/>
    </source>
</evidence>
<dbReference type="EMBL" id="CM056810">
    <property type="protein sequence ID" value="KAJ8644492.1"/>
    <property type="molecule type" value="Genomic_DNA"/>
</dbReference>
<name>A0ACC2MH58_PERAE</name>
<comment type="caution">
    <text evidence="1">The sequence shown here is derived from an EMBL/GenBank/DDBJ whole genome shotgun (WGS) entry which is preliminary data.</text>
</comment>
<proteinExistence type="predicted"/>
<evidence type="ECO:0000313" key="2">
    <source>
        <dbReference type="Proteomes" id="UP001234297"/>
    </source>
</evidence>
<organism evidence="1 2">
    <name type="scientific">Persea americana</name>
    <name type="common">Avocado</name>
    <dbReference type="NCBI Taxonomy" id="3435"/>
    <lineage>
        <taxon>Eukaryota</taxon>
        <taxon>Viridiplantae</taxon>
        <taxon>Streptophyta</taxon>
        <taxon>Embryophyta</taxon>
        <taxon>Tracheophyta</taxon>
        <taxon>Spermatophyta</taxon>
        <taxon>Magnoliopsida</taxon>
        <taxon>Magnoliidae</taxon>
        <taxon>Laurales</taxon>
        <taxon>Lauraceae</taxon>
        <taxon>Persea</taxon>
    </lineage>
</organism>
<keyword evidence="2" id="KW-1185">Reference proteome</keyword>
<accession>A0ACC2MH58</accession>
<sequence>MLRRRTPDGMLAEVEGLGVVHLNEGFRSGGGVGGYEGRLKGDLLDYPFETAKAIALLVSSCCLATFLANEPSRSSSSGKPIREHRALGNALQVGLPIVRAIY</sequence>
<dbReference type="Proteomes" id="UP001234297">
    <property type="component" value="Chromosome 2"/>
</dbReference>